<evidence type="ECO:0000256" key="9">
    <source>
        <dbReference type="HAMAP-Rule" id="MF_00195"/>
    </source>
</evidence>
<evidence type="ECO:0000256" key="2">
    <source>
        <dbReference type="ARBA" id="ARBA00020953"/>
    </source>
</evidence>
<organism evidence="13 14">
    <name type="scientific">Litorilinea aerophila</name>
    <dbReference type="NCBI Taxonomy" id="1204385"/>
    <lineage>
        <taxon>Bacteria</taxon>
        <taxon>Bacillati</taxon>
        <taxon>Chloroflexota</taxon>
        <taxon>Caldilineae</taxon>
        <taxon>Caldilineales</taxon>
        <taxon>Caldilineaceae</taxon>
        <taxon>Litorilinea</taxon>
    </lineage>
</organism>
<keyword evidence="4 11" id="KW-0677">Repeat</keyword>
<feature type="binding site" evidence="9">
    <location>
        <begin position="59"/>
        <end position="63"/>
    </location>
    <ligand>
        <name>GTP</name>
        <dbReference type="ChEBI" id="CHEBI:37565"/>
        <label>1</label>
    </ligand>
</feature>
<comment type="caution">
    <text evidence="13">The sequence shown here is derived from an EMBL/GenBank/DDBJ whole genome shotgun (WGS) entry which is preliminary data.</text>
</comment>
<keyword evidence="5 9" id="KW-0547">Nucleotide-binding</keyword>
<dbReference type="EMBL" id="VIGC01000028">
    <property type="protein sequence ID" value="TQE94049.1"/>
    <property type="molecule type" value="Genomic_DNA"/>
</dbReference>
<dbReference type="Pfam" id="PF14714">
    <property type="entry name" value="KH_dom-like"/>
    <property type="match status" value="1"/>
</dbReference>
<dbReference type="FunFam" id="3.40.50.300:FF:000057">
    <property type="entry name" value="GTPase Der"/>
    <property type="match status" value="1"/>
</dbReference>
<evidence type="ECO:0000256" key="11">
    <source>
        <dbReference type="RuleBase" id="RU004481"/>
    </source>
</evidence>
<dbReference type="InterPro" id="IPR016484">
    <property type="entry name" value="GTPase_Der"/>
</dbReference>
<dbReference type="InterPro" id="IPR005225">
    <property type="entry name" value="Small_GTP-bd"/>
</dbReference>
<evidence type="ECO:0000313" key="13">
    <source>
        <dbReference type="EMBL" id="TQE94049.1"/>
    </source>
</evidence>
<feature type="binding site" evidence="9">
    <location>
        <begin position="250"/>
        <end position="254"/>
    </location>
    <ligand>
        <name>GTP</name>
        <dbReference type="ChEBI" id="CHEBI:37565"/>
        <label>2</label>
    </ligand>
</feature>
<dbReference type="InterPro" id="IPR031166">
    <property type="entry name" value="G_ENGA"/>
</dbReference>
<proteinExistence type="inferred from homology"/>
<dbReference type="InParanoid" id="A0A540VBA4"/>
<gene>
    <name evidence="9" type="primary">der</name>
    <name evidence="13" type="ORF">FKZ61_18330</name>
</gene>
<evidence type="ECO:0000259" key="12">
    <source>
        <dbReference type="PROSITE" id="PS51712"/>
    </source>
</evidence>
<dbReference type="InterPro" id="IPR032859">
    <property type="entry name" value="KH_dom-like"/>
</dbReference>
<feature type="binding site" evidence="9">
    <location>
        <begin position="12"/>
        <end position="19"/>
    </location>
    <ligand>
        <name>GTP</name>
        <dbReference type="ChEBI" id="CHEBI:37565"/>
        <label>1</label>
    </ligand>
</feature>
<evidence type="ECO:0000256" key="10">
    <source>
        <dbReference type="PROSITE-ProRule" id="PRU01049"/>
    </source>
</evidence>
<dbReference type="InterPro" id="IPR003593">
    <property type="entry name" value="AAA+_ATPase"/>
</dbReference>
<dbReference type="Proteomes" id="UP000317371">
    <property type="component" value="Unassembled WGS sequence"/>
</dbReference>
<dbReference type="InterPro" id="IPR027417">
    <property type="entry name" value="P-loop_NTPase"/>
</dbReference>
<evidence type="ECO:0000256" key="1">
    <source>
        <dbReference type="ARBA" id="ARBA00008279"/>
    </source>
</evidence>
<evidence type="ECO:0000256" key="5">
    <source>
        <dbReference type="ARBA" id="ARBA00022741"/>
    </source>
</evidence>
<comment type="similarity">
    <text evidence="1 9 10 11">Belongs to the TRAFAC class TrmE-Era-EngA-EngB-Septin-like GTPase superfamily. EngA (Der) GTPase family.</text>
</comment>
<dbReference type="InterPro" id="IPR006073">
    <property type="entry name" value="GTP-bd"/>
</dbReference>
<dbReference type="NCBIfam" id="TIGR00231">
    <property type="entry name" value="small_GTP"/>
    <property type="match status" value="2"/>
</dbReference>
<dbReference type="PANTHER" id="PTHR43834:SF6">
    <property type="entry name" value="GTPASE DER"/>
    <property type="match status" value="1"/>
</dbReference>
<dbReference type="FunFam" id="3.30.300.20:FF:000004">
    <property type="entry name" value="GTPase Der"/>
    <property type="match status" value="1"/>
</dbReference>
<dbReference type="PANTHER" id="PTHR43834">
    <property type="entry name" value="GTPASE DER"/>
    <property type="match status" value="1"/>
</dbReference>
<dbReference type="AlphaFoldDB" id="A0A540VBA4"/>
<dbReference type="FunCoup" id="A0A540VBA4">
    <property type="interactions" value="415"/>
</dbReference>
<dbReference type="OrthoDB" id="9805918at2"/>
<dbReference type="Gene3D" id="3.40.50.300">
    <property type="entry name" value="P-loop containing nucleotide triphosphate hydrolases"/>
    <property type="match status" value="2"/>
</dbReference>
<dbReference type="SUPFAM" id="SSF52540">
    <property type="entry name" value="P-loop containing nucleoside triphosphate hydrolases"/>
    <property type="match status" value="2"/>
</dbReference>
<dbReference type="NCBIfam" id="TIGR03594">
    <property type="entry name" value="GTPase_EngA"/>
    <property type="match status" value="1"/>
</dbReference>
<dbReference type="InterPro" id="IPR015946">
    <property type="entry name" value="KH_dom-like_a/b"/>
</dbReference>
<keyword evidence="3 9" id="KW-0690">Ribosome biogenesis</keyword>
<dbReference type="GO" id="GO:0042254">
    <property type="term" value="P:ribosome biogenesis"/>
    <property type="evidence" value="ECO:0007669"/>
    <property type="project" value="UniProtKB-KW"/>
</dbReference>
<dbReference type="HAMAP" id="MF_00195">
    <property type="entry name" value="GTPase_Der"/>
    <property type="match status" value="1"/>
</dbReference>
<reference evidence="13 14" key="1">
    <citation type="submission" date="2019-06" db="EMBL/GenBank/DDBJ databases">
        <title>Genome sequence of Litorilinea aerophila BAA-2444.</title>
        <authorList>
            <person name="Maclea K.S."/>
            <person name="Maurais E.G."/>
            <person name="Iannazzi L.C."/>
        </authorList>
    </citation>
    <scope>NUCLEOTIDE SEQUENCE [LARGE SCALE GENOMIC DNA]</scope>
    <source>
        <strain evidence="13 14">ATCC BAA-2444</strain>
    </source>
</reference>
<dbReference type="Pfam" id="PF01926">
    <property type="entry name" value="MMR_HSR1"/>
    <property type="match status" value="2"/>
</dbReference>
<protein>
    <recommendedName>
        <fullName evidence="2 9">GTPase Der</fullName>
    </recommendedName>
    <alternativeName>
        <fullName evidence="7 9">GTP-binding protein EngA</fullName>
    </alternativeName>
</protein>
<keyword evidence="14" id="KW-1185">Reference proteome</keyword>
<dbReference type="CDD" id="cd01895">
    <property type="entry name" value="EngA2"/>
    <property type="match status" value="1"/>
</dbReference>
<dbReference type="RefSeq" id="WP_141611616.1">
    <property type="nucleotide sequence ID" value="NZ_VIGC02000028.1"/>
</dbReference>
<evidence type="ECO:0000313" key="14">
    <source>
        <dbReference type="Proteomes" id="UP000317371"/>
    </source>
</evidence>
<evidence type="ECO:0000256" key="4">
    <source>
        <dbReference type="ARBA" id="ARBA00022737"/>
    </source>
</evidence>
<dbReference type="CDD" id="cd01894">
    <property type="entry name" value="EngA1"/>
    <property type="match status" value="1"/>
</dbReference>
<accession>A0A540VBA4</accession>
<comment type="subunit">
    <text evidence="9">Associates with the 50S ribosomal subunit.</text>
</comment>
<feature type="binding site" evidence="9">
    <location>
        <begin position="315"/>
        <end position="318"/>
    </location>
    <ligand>
        <name>GTP</name>
        <dbReference type="ChEBI" id="CHEBI:37565"/>
        <label>2</label>
    </ligand>
</feature>
<name>A0A540VBA4_9CHLR</name>
<evidence type="ECO:0000256" key="8">
    <source>
        <dbReference type="ARBA" id="ARBA00053470"/>
    </source>
</evidence>
<feature type="binding site" evidence="9">
    <location>
        <begin position="139"/>
        <end position="142"/>
    </location>
    <ligand>
        <name>GTP</name>
        <dbReference type="ChEBI" id="CHEBI:37565"/>
        <label>1</label>
    </ligand>
</feature>
<evidence type="ECO:0000256" key="3">
    <source>
        <dbReference type="ARBA" id="ARBA00022517"/>
    </source>
</evidence>
<dbReference type="PIRSF" id="PIRSF006485">
    <property type="entry name" value="GTP-binding_EngA"/>
    <property type="match status" value="1"/>
</dbReference>
<feature type="domain" description="EngA-type G" evidence="12">
    <location>
        <begin position="197"/>
        <end position="372"/>
    </location>
</feature>
<dbReference type="PRINTS" id="PR00326">
    <property type="entry name" value="GTP1OBG"/>
</dbReference>
<dbReference type="PROSITE" id="PS51712">
    <property type="entry name" value="G_ENGA"/>
    <property type="match status" value="2"/>
</dbReference>
<evidence type="ECO:0000256" key="6">
    <source>
        <dbReference type="ARBA" id="ARBA00023134"/>
    </source>
</evidence>
<comment type="function">
    <text evidence="8 9 11">GTPase that plays an essential role in the late steps of ribosome biogenesis.</text>
</comment>
<dbReference type="Gene3D" id="3.30.300.20">
    <property type="match status" value="1"/>
</dbReference>
<dbReference type="SMART" id="SM00382">
    <property type="entry name" value="AAA"/>
    <property type="match status" value="2"/>
</dbReference>
<keyword evidence="6 9" id="KW-0342">GTP-binding</keyword>
<dbReference type="GO" id="GO:0005525">
    <property type="term" value="F:GTP binding"/>
    <property type="evidence" value="ECO:0007669"/>
    <property type="project" value="UniProtKB-UniRule"/>
</dbReference>
<evidence type="ECO:0000256" key="7">
    <source>
        <dbReference type="ARBA" id="ARBA00032345"/>
    </source>
</evidence>
<sequence>MTPRKPVVALVGRPNVGKSTLFNRLIGRRTAIVEDVPGTTRDRIYGESDWNGVAFVVIDTGGLEAPTGLAGEPSSPANLALATDSALFVEHIQNQARLAMEEADAIILVVDGKEGLTAADLDVAEVLRTTQKPVFVAVNKAESEQRRLDAVEFWNLGLGEPIPISAYHGHGVGDLLDAVVAALPPHPTDDEEEDEAVSIAIVGRPNVGKSSLLNALLGTERAIVSEVPGTTRDPIDTHVVYNRQKIVLIDTAGIRRRGKVEPGIEKYSVLRSMRSIDRADVALLLIDATEGVTAQDAHVAGYVLEKYKGVVVVVNKWDALEKDAYTMHNFTEMVRQELQFLSYVPVIYISARTGQRIHTVLPTALEVAEARRHRLSTSELNELLRAAYDATSPPGKGGRVLRIYYGTQVSIEPPTFVIFVNDPELVHFSYERYLENQIRAYYPFTGTPIRLIFRQRTSNRK</sequence>
<feature type="domain" description="EngA-type G" evidence="12">
    <location>
        <begin position="6"/>
        <end position="187"/>
    </location>
</feature>
<feature type="binding site" evidence="9">
    <location>
        <begin position="203"/>
        <end position="210"/>
    </location>
    <ligand>
        <name>GTP</name>
        <dbReference type="ChEBI" id="CHEBI:37565"/>
        <label>2</label>
    </ligand>
</feature>
<dbReference type="GO" id="GO:0043022">
    <property type="term" value="F:ribosome binding"/>
    <property type="evidence" value="ECO:0007669"/>
    <property type="project" value="TreeGrafter"/>
</dbReference>
<dbReference type="FunFam" id="3.40.50.300:FF:000040">
    <property type="entry name" value="GTPase Der"/>
    <property type="match status" value="1"/>
</dbReference>